<dbReference type="EC" id="1.16.3.1" evidence="2"/>
<gene>
    <name evidence="8" type="ORF">ISP20_13670</name>
</gene>
<evidence type="ECO:0000256" key="6">
    <source>
        <dbReference type="SAM" id="MobiDB-lite"/>
    </source>
</evidence>
<dbReference type="Gene3D" id="1.20.1260.10">
    <property type="match status" value="1"/>
</dbReference>
<dbReference type="PROSITE" id="PS50905">
    <property type="entry name" value="FERRITIN_LIKE"/>
    <property type="match status" value="1"/>
</dbReference>
<dbReference type="InterPro" id="IPR009078">
    <property type="entry name" value="Ferritin-like_SF"/>
</dbReference>
<dbReference type="PIRSF" id="PIRSF018063">
    <property type="entry name" value="Ferrtn_UCP018063"/>
    <property type="match status" value="1"/>
</dbReference>
<reference evidence="8 9" key="1">
    <citation type="submission" date="2020-10" db="EMBL/GenBank/DDBJ databases">
        <title>Phylogeny of dyella-like bacteria.</title>
        <authorList>
            <person name="Fu J."/>
        </authorList>
    </citation>
    <scope>NUCLEOTIDE SEQUENCE [LARGE SCALE GENOMIC DNA]</scope>
    <source>
        <strain evidence="8 9">THG-B117</strain>
    </source>
</reference>
<protein>
    <recommendedName>
        <fullName evidence="2">ferroxidase</fullName>
        <ecNumber evidence="2">1.16.3.1</ecNumber>
    </recommendedName>
</protein>
<comment type="catalytic activity">
    <reaction evidence="5">
        <text>Fe(2+)(in) = Fe(2+)(out)</text>
        <dbReference type="Rhea" id="RHEA:28486"/>
        <dbReference type="ChEBI" id="CHEBI:29033"/>
    </reaction>
</comment>
<dbReference type="InterPro" id="IPR009040">
    <property type="entry name" value="Ferritin-like_diiron"/>
</dbReference>
<comment type="caution">
    <text evidence="8">The sequence shown here is derived from an EMBL/GenBank/DDBJ whole genome shotgun (WGS) entry which is preliminary data.</text>
</comment>
<evidence type="ECO:0000256" key="5">
    <source>
        <dbReference type="ARBA" id="ARBA00036243"/>
    </source>
</evidence>
<feature type="region of interest" description="Disordered" evidence="6">
    <location>
        <begin position="177"/>
        <end position="197"/>
    </location>
</feature>
<dbReference type="CDD" id="cd00657">
    <property type="entry name" value="Ferritin_like"/>
    <property type="match status" value="1"/>
</dbReference>
<dbReference type="SUPFAM" id="SSF47240">
    <property type="entry name" value="Ferritin-like"/>
    <property type="match status" value="1"/>
</dbReference>
<name>A0ABS2JUE5_9GAMM</name>
<organism evidence="8 9">
    <name type="scientific">Dyella kyungheensis</name>
    <dbReference type="NCBI Taxonomy" id="1242174"/>
    <lineage>
        <taxon>Bacteria</taxon>
        <taxon>Pseudomonadati</taxon>
        <taxon>Pseudomonadota</taxon>
        <taxon>Gammaproteobacteria</taxon>
        <taxon>Lysobacterales</taxon>
        <taxon>Rhodanobacteraceae</taxon>
        <taxon>Dyella</taxon>
    </lineage>
</organism>
<keyword evidence="3" id="KW-0409">Iron storage</keyword>
<dbReference type="PANTHER" id="PTHR30295:SF1">
    <property type="entry name" value="DNA PROTECTION DURING STARVATION PROTEIN"/>
    <property type="match status" value="1"/>
</dbReference>
<dbReference type="EMBL" id="JADIKC010000006">
    <property type="protein sequence ID" value="MBM7122209.1"/>
    <property type="molecule type" value="Genomic_DNA"/>
</dbReference>
<sequence length="197" mass="22128">MASSKPFVTDIENIRKRAREHIDKGAITAGYSADRETVIKLLNEALATEIVCVLRYKYHYYMAKGIHAKSVAAEFLEHATEEQVHADRIAERITQLDGTPNFSPEGLASRSHADYVEGDDLVDMIKEDLVAERIAIDSYREIINFIGASDSTTRRMMEEILAMEEEHAEDLATLLDNLGKKGEPAKARPERGRATKH</sequence>
<evidence type="ECO:0000256" key="4">
    <source>
        <dbReference type="ARBA" id="ARBA00023004"/>
    </source>
</evidence>
<proteinExistence type="inferred from homology"/>
<dbReference type="PRINTS" id="PR00601">
    <property type="entry name" value="BACFERRITIN"/>
</dbReference>
<dbReference type="RefSeq" id="WP_204636666.1">
    <property type="nucleotide sequence ID" value="NZ_CP183983.1"/>
</dbReference>
<evidence type="ECO:0000256" key="3">
    <source>
        <dbReference type="ARBA" id="ARBA00022434"/>
    </source>
</evidence>
<accession>A0ABS2JUE5</accession>
<dbReference type="InterPro" id="IPR012347">
    <property type="entry name" value="Ferritin-like"/>
</dbReference>
<keyword evidence="9" id="KW-1185">Reference proteome</keyword>
<feature type="compositionally biased region" description="Basic and acidic residues" evidence="6">
    <location>
        <begin position="178"/>
        <end position="197"/>
    </location>
</feature>
<dbReference type="InterPro" id="IPR002024">
    <property type="entry name" value="Bacterioferritin"/>
</dbReference>
<dbReference type="InterPro" id="IPR014490">
    <property type="entry name" value="Dps-like"/>
</dbReference>
<dbReference type="Proteomes" id="UP001430065">
    <property type="component" value="Unassembled WGS sequence"/>
</dbReference>
<evidence type="ECO:0000256" key="2">
    <source>
        <dbReference type="ARBA" id="ARBA00013107"/>
    </source>
</evidence>
<dbReference type="Pfam" id="PF00210">
    <property type="entry name" value="Ferritin"/>
    <property type="match status" value="1"/>
</dbReference>
<dbReference type="PANTHER" id="PTHR30295">
    <property type="entry name" value="BACTERIOFERRITIN"/>
    <property type="match status" value="1"/>
</dbReference>
<evidence type="ECO:0000313" key="9">
    <source>
        <dbReference type="Proteomes" id="UP001430065"/>
    </source>
</evidence>
<comment type="similarity">
    <text evidence="1">Belongs to the bacterioferritin family.</text>
</comment>
<evidence type="ECO:0000256" key="1">
    <source>
        <dbReference type="ARBA" id="ARBA00008093"/>
    </source>
</evidence>
<keyword evidence="4" id="KW-0408">Iron</keyword>
<evidence type="ECO:0000313" key="8">
    <source>
        <dbReference type="EMBL" id="MBM7122209.1"/>
    </source>
</evidence>
<dbReference type="InterPro" id="IPR008331">
    <property type="entry name" value="Ferritin_DPS_dom"/>
</dbReference>
<feature type="domain" description="Ferritin-like diiron" evidence="7">
    <location>
        <begin position="32"/>
        <end position="182"/>
    </location>
</feature>
<evidence type="ECO:0000259" key="7">
    <source>
        <dbReference type="PROSITE" id="PS50905"/>
    </source>
</evidence>